<name>A2EKV9_TRIV3</name>
<dbReference type="PANTHER" id="PTHR19051:SF32">
    <property type="entry name" value="KERATIN-ASSOCIATED PROTEIN 13-3"/>
    <property type="match status" value="1"/>
</dbReference>
<reference evidence="3" key="1">
    <citation type="submission" date="2006-10" db="EMBL/GenBank/DDBJ databases">
        <authorList>
            <person name="Amadeo P."/>
            <person name="Zhao Q."/>
            <person name="Wortman J."/>
            <person name="Fraser-Liggett C."/>
            <person name="Carlton J."/>
        </authorList>
    </citation>
    <scope>NUCLEOTIDE SEQUENCE</scope>
    <source>
        <strain evidence="3">G3</strain>
    </source>
</reference>
<gene>
    <name evidence="3" type="ORF">TVAG_211170</name>
</gene>
<organism evidence="3 4">
    <name type="scientific">Trichomonas vaginalis (strain ATCC PRA-98 / G3)</name>
    <dbReference type="NCBI Taxonomy" id="412133"/>
    <lineage>
        <taxon>Eukaryota</taxon>
        <taxon>Metamonada</taxon>
        <taxon>Parabasalia</taxon>
        <taxon>Trichomonadida</taxon>
        <taxon>Trichomonadidae</taxon>
        <taxon>Trichomonas</taxon>
    </lineage>
</organism>
<accession>A2EKV9</accession>
<dbReference type="InParanoid" id="A2EKV9"/>
<dbReference type="AlphaFoldDB" id="A2EKV9"/>
<reference evidence="3" key="2">
    <citation type="journal article" date="2007" name="Science">
        <title>Draft genome sequence of the sexually transmitted pathogen Trichomonas vaginalis.</title>
        <authorList>
            <person name="Carlton J.M."/>
            <person name="Hirt R.P."/>
            <person name="Silva J.C."/>
            <person name="Delcher A.L."/>
            <person name="Schatz M."/>
            <person name="Zhao Q."/>
            <person name="Wortman J.R."/>
            <person name="Bidwell S.L."/>
            <person name="Alsmark U.C.M."/>
            <person name="Besteiro S."/>
            <person name="Sicheritz-Ponten T."/>
            <person name="Noel C.J."/>
            <person name="Dacks J.B."/>
            <person name="Foster P.G."/>
            <person name="Simillion C."/>
            <person name="Van de Peer Y."/>
            <person name="Miranda-Saavedra D."/>
            <person name="Barton G.J."/>
            <person name="Westrop G.D."/>
            <person name="Mueller S."/>
            <person name="Dessi D."/>
            <person name="Fiori P.L."/>
            <person name="Ren Q."/>
            <person name="Paulsen I."/>
            <person name="Zhang H."/>
            <person name="Bastida-Corcuera F.D."/>
            <person name="Simoes-Barbosa A."/>
            <person name="Brown M.T."/>
            <person name="Hayes R.D."/>
            <person name="Mukherjee M."/>
            <person name="Okumura C.Y."/>
            <person name="Schneider R."/>
            <person name="Smith A.J."/>
            <person name="Vanacova S."/>
            <person name="Villalvazo M."/>
            <person name="Haas B.J."/>
            <person name="Pertea M."/>
            <person name="Feldblyum T.V."/>
            <person name="Utterback T.R."/>
            <person name="Shu C.L."/>
            <person name="Osoegawa K."/>
            <person name="de Jong P.J."/>
            <person name="Hrdy I."/>
            <person name="Horvathova L."/>
            <person name="Zubacova Z."/>
            <person name="Dolezal P."/>
            <person name="Malik S.B."/>
            <person name="Logsdon J.M. Jr."/>
            <person name="Henze K."/>
            <person name="Gupta A."/>
            <person name="Wang C.C."/>
            <person name="Dunne R.L."/>
            <person name="Upcroft J.A."/>
            <person name="Upcroft P."/>
            <person name="White O."/>
            <person name="Salzberg S.L."/>
            <person name="Tang P."/>
            <person name="Chiu C.-H."/>
            <person name="Lee Y.-S."/>
            <person name="Embley T.M."/>
            <person name="Coombs G.H."/>
            <person name="Mottram J.C."/>
            <person name="Tachezy J."/>
            <person name="Fraser-Liggett C.M."/>
            <person name="Johnson P.J."/>
        </authorList>
    </citation>
    <scope>NUCLEOTIDE SEQUENCE [LARGE SCALE GENOMIC DNA]</scope>
    <source>
        <strain evidence="3">G3</strain>
    </source>
</reference>
<dbReference type="Pfam" id="PF21939">
    <property type="entry name" value="Gp10_C"/>
    <property type="match status" value="1"/>
</dbReference>
<dbReference type="PANTHER" id="PTHR19051">
    <property type="entry name" value="KERATIN-ASSOCIATED PROTEIN"/>
    <property type="match status" value="1"/>
</dbReference>
<dbReference type="VEuPathDB" id="TrichDB:TVAG_211170"/>
<dbReference type="EMBL" id="DS113417">
    <property type="protein sequence ID" value="EAY06667.1"/>
    <property type="molecule type" value="Genomic_DNA"/>
</dbReference>
<feature type="region of interest" description="Disordered" evidence="1">
    <location>
        <begin position="694"/>
        <end position="713"/>
    </location>
</feature>
<dbReference type="Proteomes" id="UP000001542">
    <property type="component" value="Unassembled WGS sequence"/>
</dbReference>
<evidence type="ECO:0000313" key="4">
    <source>
        <dbReference type="Proteomes" id="UP000001542"/>
    </source>
</evidence>
<sequence>MIKQQQPQQLKAQSTQVLQTITYAIYAYNSKTVEQTQRLKYGDLEIVLKNDRFEFVCKGGAVISNIKEILFLNSKIKGITDDITSIPPEEQRYYALNAFPKILKIGRFNLNEEFIEGFLNDIMKKVDKEYVDSELMKKADKEYVDSELEKKADKEYVDSELNKKANLVYVDEKDNEIKEKVEWYHEWTLETFKVKADTEWVSGCLDLKADKTYVNDELEKKADKEKVISFINTELAKKADISFVNEEIKQSEVYFTPPFLNFMKSSDKTFDIDSFEWICYDGVTMYLFYTAGVLYYFKTNDFKNYESFTPSVWNPDTRKPIINPRILYVEYNNGKFMGMITVGDDFCPCYSFDCIQWFKCNLNQDAKFKYPNNPIRCVNNKWVLIYEVNQIFISEDGINYYMFSMMSSDLEIDYTIKWYYTNGMYFILQNHKIYRSSSIPQGQFEQIFQADGDIEALCYGSNVYVLVSGGMVYSYPVSYNRHIYLSQDFSQDPEKTPSWELVYSFTPKFTRNYRFTNLFYIDGYFIALGCGDLVNISNDGRTWSEITKFQDVRKAIFKNNTLILITRPVLNTRLVSILYNKFNIHNGLNTILEMIYPIGSIYTSMNSTNPADVFGFGTWQQIVDKFLYCANSSKQTGGSKKIKEANLPAHTHTGTTNFSGDHIHSLRDHPLYNSDYKAGNDVLSPSYNNSAKKTFRPTEPGGNHVHTFTTNPTGSGEDYMPPYMTVYAWFRVQ</sequence>
<proteinExistence type="predicted"/>
<evidence type="ECO:0000256" key="1">
    <source>
        <dbReference type="SAM" id="MobiDB-lite"/>
    </source>
</evidence>
<feature type="domain" description="Baseplate structural protein Gp10 C-terminal" evidence="2">
    <location>
        <begin position="591"/>
        <end position="732"/>
    </location>
</feature>
<protein>
    <recommendedName>
        <fullName evidence="2">Baseplate structural protein Gp10 C-terminal domain-containing protein</fullName>
    </recommendedName>
</protein>
<evidence type="ECO:0000259" key="2">
    <source>
        <dbReference type="Pfam" id="PF21939"/>
    </source>
</evidence>
<keyword evidence="4" id="KW-1185">Reference proteome</keyword>
<dbReference type="VEuPathDB" id="TrichDB:TVAGG3_0733350"/>
<dbReference type="InterPro" id="IPR053827">
    <property type="entry name" value="Gp10_C"/>
</dbReference>
<evidence type="ECO:0000313" key="3">
    <source>
        <dbReference type="EMBL" id="EAY06667.1"/>
    </source>
</evidence>